<dbReference type="InterPro" id="IPR001433">
    <property type="entry name" value="OxRdtase_FAD/NAD-bd"/>
</dbReference>
<reference evidence="4" key="1">
    <citation type="submission" date="2019-08" db="EMBL/GenBank/DDBJ databases">
        <authorList>
            <person name="Kucharzyk K."/>
            <person name="Murdoch R.W."/>
            <person name="Higgins S."/>
            <person name="Loffler F."/>
        </authorList>
    </citation>
    <scope>NUCLEOTIDE SEQUENCE</scope>
</reference>
<dbReference type="EC" id="1.6.2.4" evidence="2"/>
<dbReference type="InterPro" id="IPR039261">
    <property type="entry name" value="FNR_nucleotide-bd"/>
</dbReference>
<dbReference type="InterPro" id="IPR017938">
    <property type="entry name" value="Riboflavin_synthase-like_b-brl"/>
</dbReference>
<accession>A0A644XQE9</accession>
<protein>
    <recommendedName>
        <fullName evidence="2">NADPH--hemoprotein reductase</fullName>
        <ecNumber evidence="2">1.6.2.4</ecNumber>
    </recommendedName>
</protein>
<dbReference type="GO" id="GO:0010181">
    <property type="term" value="F:FMN binding"/>
    <property type="evidence" value="ECO:0007669"/>
    <property type="project" value="TreeGrafter"/>
</dbReference>
<name>A0A644XQE9_9ZZZZ</name>
<dbReference type="SUPFAM" id="SSF52343">
    <property type="entry name" value="Ferredoxin reductase-like, C-terminal NADP-linked domain"/>
    <property type="match status" value="1"/>
</dbReference>
<sequence length="215" mass="23370">MRGHGLARFAAGDLVGILPPGSAAPRYYSLASGWADGFVEICVRQFPDGLCSTHLLNLRAGDSIAAFIRPNPGFALPRQRRPVLLIGAGTGVAPLAGFIRRNDRRVAMHLYFGSRDPAQDFYFEPELQHWLDEGRLTTLHTAFSRVPDGGGHVQDALRRNAEHVRGVVAQGAIVRVCGSRAMAQGVAQALDEVLKPLQLSMAALKAQERYAEDVF</sequence>
<dbReference type="EMBL" id="VSSQ01002981">
    <property type="protein sequence ID" value="MPM18426.1"/>
    <property type="molecule type" value="Genomic_DNA"/>
</dbReference>
<dbReference type="Gene3D" id="2.40.30.10">
    <property type="entry name" value="Translation factors"/>
    <property type="match status" value="1"/>
</dbReference>
<feature type="domain" description="FAD-binding FR-type" evidence="3">
    <location>
        <begin position="1"/>
        <end position="77"/>
    </location>
</feature>
<proteinExistence type="predicted"/>
<dbReference type="PROSITE" id="PS51384">
    <property type="entry name" value="FAD_FR"/>
    <property type="match status" value="1"/>
</dbReference>
<evidence type="ECO:0000256" key="1">
    <source>
        <dbReference type="ARBA" id="ARBA00022630"/>
    </source>
</evidence>
<dbReference type="GO" id="GO:0003958">
    <property type="term" value="F:NADPH-hemoprotein reductase activity"/>
    <property type="evidence" value="ECO:0007669"/>
    <property type="project" value="UniProtKB-EC"/>
</dbReference>
<dbReference type="InterPro" id="IPR001709">
    <property type="entry name" value="Flavoprot_Pyr_Nucl_cyt_Rdtase"/>
</dbReference>
<dbReference type="PANTHER" id="PTHR19384:SF17">
    <property type="entry name" value="NADPH--CYTOCHROME P450 REDUCTASE"/>
    <property type="match status" value="1"/>
</dbReference>
<evidence type="ECO:0000313" key="4">
    <source>
        <dbReference type="EMBL" id="MPM18426.1"/>
    </source>
</evidence>
<dbReference type="Gene3D" id="3.40.50.80">
    <property type="entry name" value="Nucleotide-binding domain of ferredoxin-NADP reductase (FNR) module"/>
    <property type="match status" value="1"/>
</dbReference>
<dbReference type="PRINTS" id="PR00371">
    <property type="entry name" value="FPNCR"/>
</dbReference>
<dbReference type="GO" id="GO:0005829">
    <property type="term" value="C:cytosol"/>
    <property type="evidence" value="ECO:0007669"/>
    <property type="project" value="TreeGrafter"/>
</dbReference>
<dbReference type="PANTHER" id="PTHR19384">
    <property type="entry name" value="NITRIC OXIDE SYNTHASE-RELATED"/>
    <property type="match status" value="1"/>
</dbReference>
<evidence type="ECO:0000259" key="3">
    <source>
        <dbReference type="PROSITE" id="PS51384"/>
    </source>
</evidence>
<comment type="caution">
    <text evidence="4">The sequence shown here is derived from an EMBL/GenBank/DDBJ whole genome shotgun (WGS) entry which is preliminary data.</text>
</comment>
<dbReference type="AlphaFoldDB" id="A0A644XQE9"/>
<evidence type="ECO:0000256" key="2">
    <source>
        <dbReference type="ARBA" id="ARBA00023797"/>
    </source>
</evidence>
<dbReference type="SUPFAM" id="SSF63380">
    <property type="entry name" value="Riboflavin synthase domain-like"/>
    <property type="match status" value="1"/>
</dbReference>
<dbReference type="InterPro" id="IPR017927">
    <property type="entry name" value="FAD-bd_FR_type"/>
</dbReference>
<dbReference type="Pfam" id="PF00175">
    <property type="entry name" value="NAD_binding_1"/>
    <property type="match status" value="1"/>
</dbReference>
<dbReference type="GO" id="GO:0050660">
    <property type="term" value="F:flavin adenine dinucleotide binding"/>
    <property type="evidence" value="ECO:0007669"/>
    <property type="project" value="TreeGrafter"/>
</dbReference>
<gene>
    <name evidence="4" type="ORF">SDC9_64837</name>
</gene>
<keyword evidence="1" id="KW-0285">Flavoprotein</keyword>
<organism evidence="4">
    <name type="scientific">bioreactor metagenome</name>
    <dbReference type="NCBI Taxonomy" id="1076179"/>
    <lineage>
        <taxon>unclassified sequences</taxon>
        <taxon>metagenomes</taxon>
        <taxon>ecological metagenomes</taxon>
    </lineage>
</organism>